<evidence type="ECO:0000256" key="5">
    <source>
        <dbReference type="ARBA" id="ARBA00022723"/>
    </source>
</evidence>
<comment type="catalytic activity">
    <reaction evidence="11">
        <text>D-ribose 5-phosphate + ATP = 5-phospho-alpha-D-ribose 1-diphosphate + AMP + H(+)</text>
        <dbReference type="Rhea" id="RHEA:15609"/>
        <dbReference type="ChEBI" id="CHEBI:15378"/>
        <dbReference type="ChEBI" id="CHEBI:30616"/>
        <dbReference type="ChEBI" id="CHEBI:58017"/>
        <dbReference type="ChEBI" id="CHEBI:78346"/>
        <dbReference type="ChEBI" id="CHEBI:456215"/>
        <dbReference type="EC" id="2.7.6.1"/>
    </reaction>
</comment>
<evidence type="ECO:0000256" key="4">
    <source>
        <dbReference type="ARBA" id="ARBA00022679"/>
    </source>
</evidence>
<evidence type="ECO:0000313" key="14">
    <source>
        <dbReference type="Proteomes" id="UP000605846"/>
    </source>
</evidence>
<dbReference type="FunFam" id="3.40.50.2020:FF:000014">
    <property type="entry name" value="Ribose-phosphate pyrophosphokinase 1"/>
    <property type="match status" value="1"/>
</dbReference>
<dbReference type="GO" id="GO:0009156">
    <property type="term" value="P:ribonucleoside monophosphate biosynthetic process"/>
    <property type="evidence" value="ECO:0007669"/>
    <property type="project" value="InterPro"/>
</dbReference>
<accession>A0A8H7BZN2</accession>
<dbReference type="AlphaFoldDB" id="A0A8H7BZN2"/>
<comment type="similarity">
    <text evidence="2">Belongs to the ribose-phosphate pyrophosphokinase family.</text>
</comment>
<dbReference type="GO" id="GO:0016301">
    <property type="term" value="F:kinase activity"/>
    <property type="evidence" value="ECO:0007669"/>
    <property type="project" value="UniProtKB-KW"/>
</dbReference>
<dbReference type="GO" id="GO:0004749">
    <property type="term" value="F:ribose phosphate diphosphokinase activity"/>
    <property type="evidence" value="ECO:0007669"/>
    <property type="project" value="UniProtKB-EC"/>
</dbReference>
<dbReference type="EMBL" id="JABAYA010000003">
    <property type="protein sequence ID" value="KAF7732360.1"/>
    <property type="molecule type" value="Genomic_DNA"/>
</dbReference>
<dbReference type="NCBIfam" id="TIGR01251">
    <property type="entry name" value="ribP_PPkin"/>
    <property type="match status" value="1"/>
</dbReference>
<gene>
    <name evidence="13" type="primary">PRS5_2</name>
    <name evidence="13" type="ORF">EC973_005256</name>
</gene>
<evidence type="ECO:0000256" key="6">
    <source>
        <dbReference type="ARBA" id="ARBA00022727"/>
    </source>
</evidence>
<dbReference type="GO" id="GO:0002189">
    <property type="term" value="C:ribose phosphate diphosphokinase complex"/>
    <property type="evidence" value="ECO:0007669"/>
    <property type="project" value="UniProtKB-ARBA"/>
</dbReference>
<dbReference type="Pfam" id="PF13793">
    <property type="entry name" value="Pribosyltran_N"/>
    <property type="match status" value="1"/>
</dbReference>
<evidence type="ECO:0000256" key="10">
    <source>
        <dbReference type="ARBA" id="ARBA00022842"/>
    </source>
</evidence>
<keyword evidence="6" id="KW-0545">Nucleotide biosynthesis</keyword>
<dbReference type="GO" id="GO:0000287">
    <property type="term" value="F:magnesium ion binding"/>
    <property type="evidence" value="ECO:0007669"/>
    <property type="project" value="InterPro"/>
</dbReference>
<dbReference type="GO" id="GO:0005737">
    <property type="term" value="C:cytoplasm"/>
    <property type="evidence" value="ECO:0007669"/>
    <property type="project" value="UniProtKB-SubCell"/>
</dbReference>
<dbReference type="InterPro" id="IPR005946">
    <property type="entry name" value="Rib-P_diPkinase"/>
</dbReference>
<dbReference type="Pfam" id="PF14572">
    <property type="entry name" value="Pribosyl_synth"/>
    <property type="match status" value="1"/>
</dbReference>
<sequence>MRNLVVFGGSSHPSLTKAICNRLGITPGRTKLSKFSNNETSVEINESVRERDVFIIQSGCGHVNDNFIELLIMINACKVASAKRITAVIPYFPYSRQADVPFKASGAPLARLPPATPKYPPTPGKMNEMEDVTKQLMHRLAQTALQEQQYGDENKSQYREWLARSGTLIANLLTCAGADHIITMDLHDAQFQGFFDCPVDNLISRPLMIKHIRLNIPNYQNAVIVSPDAGGAKRATAIAETLCMDFALIHKERRQITTEKKDLMLVGDVRGKECILIDDIADTSYTITKAARMLRDNGALKIYAIVSHALLSANAMENIEQSAIDRLVVSNSIPQEQHARSPALEVFDVAPIFSEAIRRIHFGESLSILFDPTHALF</sequence>
<dbReference type="SMART" id="SM01400">
    <property type="entry name" value="Pribosyltran_N"/>
    <property type="match status" value="1"/>
</dbReference>
<dbReference type="FunFam" id="3.40.50.2020:FF:000005">
    <property type="entry name" value="Ribose-phosphate pyrophosphokinase 1"/>
    <property type="match status" value="1"/>
</dbReference>
<dbReference type="GO" id="GO:0006015">
    <property type="term" value="P:5-phosphoribose 1-diphosphate biosynthetic process"/>
    <property type="evidence" value="ECO:0007669"/>
    <property type="project" value="TreeGrafter"/>
</dbReference>
<dbReference type="EC" id="2.7.6.1" evidence="3"/>
<evidence type="ECO:0000256" key="8">
    <source>
        <dbReference type="ARBA" id="ARBA00022777"/>
    </source>
</evidence>
<comment type="caution">
    <text evidence="13">The sequence shown here is derived from an EMBL/GenBank/DDBJ whole genome shotgun (WGS) entry which is preliminary data.</text>
</comment>
<evidence type="ECO:0000256" key="1">
    <source>
        <dbReference type="ARBA" id="ARBA00004496"/>
    </source>
</evidence>
<evidence type="ECO:0000259" key="12">
    <source>
        <dbReference type="Pfam" id="PF13793"/>
    </source>
</evidence>
<dbReference type="InterPro" id="IPR000842">
    <property type="entry name" value="PRib_PP_synth_CS"/>
</dbReference>
<proteinExistence type="inferred from homology"/>
<dbReference type="SUPFAM" id="SSF53271">
    <property type="entry name" value="PRTase-like"/>
    <property type="match status" value="1"/>
</dbReference>
<dbReference type="CDD" id="cd06223">
    <property type="entry name" value="PRTases_typeI"/>
    <property type="match status" value="1"/>
</dbReference>
<evidence type="ECO:0000256" key="9">
    <source>
        <dbReference type="ARBA" id="ARBA00022840"/>
    </source>
</evidence>
<dbReference type="InterPro" id="IPR000836">
    <property type="entry name" value="PRTase_dom"/>
</dbReference>
<keyword evidence="7" id="KW-0547">Nucleotide-binding</keyword>
<keyword evidence="4" id="KW-0808">Transferase</keyword>
<feature type="domain" description="Ribose-phosphate pyrophosphokinase N-terminal" evidence="12">
    <location>
        <begin position="5"/>
        <end position="99"/>
    </location>
</feature>
<organism evidence="13 14">
    <name type="scientific">Apophysomyces ossiformis</name>
    <dbReference type="NCBI Taxonomy" id="679940"/>
    <lineage>
        <taxon>Eukaryota</taxon>
        <taxon>Fungi</taxon>
        <taxon>Fungi incertae sedis</taxon>
        <taxon>Mucoromycota</taxon>
        <taxon>Mucoromycotina</taxon>
        <taxon>Mucoromycetes</taxon>
        <taxon>Mucorales</taxon>
        <taxon>Mucorineae</taxon>
        <taxon>Mucoraceae</taxon>
        <taxon>Apophysomyces</taxon>
    </lineage>
</organism>
<evidence type="ECO:0000256" key="3">
    <source>
        <dbReference type="ARBA" id="ARBA00013247"/>
    </source>
</evidence>
<keyword evidence="5" id="KW-0479">Metal-binding</keyword>
<name>A0A8H7BZN2_9FUNG</name>
<dbReference type="Gene3D" id="3.40.50.2020">
    <property type="match status" value="2"/>
</dbReference>
<evidence type="ECO:0000313" key="13">
    <source>
        <dbReference type="EMBL" id="KAF7732360.1"/>
    </source>
</evidence>
<keyword evidence="10" id="KW-0460">Magnesium</keyword>
<evidence type="ECO:0000256" key="7">
    <source>
        <dbReference type="ARBA" id="ARBA00022741"/>
    </source>
</evidence>
<keyword evidence="14" id="KW-1185">Reference proteome</keyword>
<dbReference type="InterPro" id="IPR029057">
    <property type="entry name" value="PRTase-like"/>
</dbReference>
<dbReference type="Proteomes" id="UP000605846">
    <property type="component" value="Unassembled WGS sequence"/>
</dbReference>
<dbReference type="FunFam" id="3.40.50.2020:FF:000056">
    <property type="entry name" value="Ribose-phosphate pyrophosphokinase II"/>
    <property type="match status" value="1"/>
</dbReference>
<dbReference type="PANTHER" id="PTHR10210">
    <property type="entry name" value="RIBOSE-PHOSPHATE DIPHOSPHOKINASE FAMILY MEMBER"/>
    <property type="match status" value="1"/>
</dbReference>
<dbReference type="InterPro" id="IPR029099">
    <property type="entry name" value="Pribosyltran_N"/>
</dbReference>
<keyword evidence="9" id="KW-0067">ATP-binding</keyword>
<protein>
    <recommendedName>
        <fullName evidence="3">ribose-phosphate diphosphokinase</fullName>
        <ecNumber evidence="3">2.7.6.1</ecNumber>
    </recommendedName>
</protein>
<dbReference type="GO" id="GO:0006164">
    <property type="term" value="P:purine nucleotide biosynthetic process"/>
    <property type="evidence" value="ECO:0007669"/>
    <property type="project" value="TreeGrafter"/>
</dbReference>
<dbReference type="PANTHER" id="PTHR10210:SF36">
    <property type="entry name" value="RIBOSE-PHOSPHATE PYROPHOSPHOKINASE 5"/>
    <property type="match status" value="1"/>
</dbReference>
<comment type="subcellular location">
    <subcellularLocation>
        <location evidence="1">Cytoplasm</location>
    </subcellularLocation>
</comment>
<keyword evidence="8 13" id="KW-0418">Kinase</keyword>
<dbReference type="OrthoDB" id="413572at2759"/>
<dbReference type="GO" id="GO:0005524">
    <property type="term" value="F:ATP binding"/>
    <property type="evidence" value="ECO:0007669"/>
    <property type="project" value="UniProtKB-KW"/>
</dbReference>
<evidence type="ECO:0000256" key="11">
    <source>
        <dbReference type="ARBA" id="ARBA00049535"/>
    </source>
</evidence>
<evidence type="ECO:0000256" key="2">
    <source>
        <dbReference type="ARBA" id="ARBA00006478"/>
    </source>
</evidence>
<dbReference type="PROSITE" id="PS00114">
    <property type="entry name" value="PRPP_SYNTHASE"/>
    <property type="match status" value="1"/>
</dbReference>
<reference evidence="13" key="1">
    <citation type="submission" date="2020-01" db="EMBL/GenBank/DDBJ databases">
        <title>Genome Sequencing of Three Apophysomyces-Like Fungal Strains Confirms a Novel Fungal Genus in the Mucoromycota with divergent Burkholderia-like Endosymbiotic Bacteria.</title>
        <authorList>
            <person name="Stajich J.E."/>
            <person name="Macias A.M."/>
            <person name="Carter-House D."/>
            <person name="Lovett B."/>
            <person name="Kasson L.R."/>
            <person name="Berry K."/>
            <person name="Grigoriev I."/>
            <person name="Chang Y."/>
            <person name="Spatafora J."/>
            <person name="Kasson M.T."/>
        </authorList>
    </citation>
    <scope>NUCLEOTIDE SEQUENCE</scope>
    <source>
        <strain evidence="13">NRRL A-21654</strain>
    </source>
</reference>